<reference evidence="8" key="1">
    <citation type="journal article" date="2020" name="Stud. Mycol.">
        <title>101 Dothideomycetes genomes: a test case for predicting lifestyles and emergence of pathogens.</title>
        <authorList>
            <person name="Haridas S."/>
            <person name="Albert R."/>
            <person name="Binder M."/>
            <person name="Bloem J."/>
            <person name="Labutti K."/>
            <person name="Salamov A."/>
            <person name="Andreopoulos B."/>
            <person name="Baker S."/>
            <person name="Barry K."/>
            <person name="Bills G."/>
            <person name="Bluhm B."/>
            <person name="Cannon C."/>
            <person name="Castanera R."/>
            <person name="Culley D."/>
            <person name="Daum C."/>
            <person name="Ezra D."/>
            <person name="Gonzalez J."/>
            <person name="Henrissat B."/>
            <person name="Kuo A."/>
            <person name="Liang C."/>
            <person name="Lipzen A."/>
            <person name="Lutzoni F."/>
            <person name="Magnuson J."/>
            <person name="Mondo S."/>
            <person name="Nolan M."/>
            <person name="Ohm R."/>
            <person name="Pangilinan J."/>
            <person name="Park H.-J."/>
            <person name="Ramirez L."/>
            <person name="Alfaro M."/>
            <person name="Sun H."/>
            <person name="Tritt A."/>
            <person name="Yoshinaga Y."/>
            <person name="Zwiers L.-H."/>
            <person name="Turgeon B."/>
            <person name="Goodwin S."/>
            <person name="Spatafora J."/>
            <person name="Crous P."/>
            <person name="Grigoriev I."/>
        </authorList>
    </citation>
    <scope>NUCLEOTIDE SEQUENCE</scope>
    <source>
        <strain evidence="8">ATCC 36951</strain>
    </source>
</reference>
<dbReference type="Proteomes" id="UP000799537">
    <property type="component" value="Unassembled WGS sequence"/>
</dbReference>
<dbReference type="PROSITE" id="PS00463">
    <property type="entry name" value="ZN2_CY6_FUNGAL_1"/>
    <property type="match status" value="1"/>
</dbReference>
<dbReference type="SMART" id="SM00906">
    <property type="entry name" value="Fungal_trans"/>
    <property type="match status" value="1"/>
</dbReference>
<evidence type="ECO:0000313" key="8">
    <source>
        <dbReference type="EMBL" id="KAF2162685.1"/>
    </source>
</evidence>
<keyword evidence="2" id="KW-0862">Zinc</keyword>
<dbReference type="EMBL" id="ML993612">
    <property type="protein sequence ID" value="KAF2162685.1"/>
    <property type="molecule type" value="Genomic_DNA"/>
</dbReference>
<dbReference type="PANTHER" id="PTHR47171:SF5">
    <property type="entry name" value="ZN(II)2CYS6 TRANSCRIPTION FACTOR (EUROFUNG)"/>
    <property type="match status" value="1"/>
</dbReference>
<keyword evidence="6" id="KW-0539">Nucleus</keyword>
<evidence type="ECO:0000256" key="1">
    <source>
        <dbReference type="ARBA" id="ARBA00022723"/>
    </source>
</evidence>
<name>A0A6A6C6N1_ZASCE</name>
<proteinExistence type="predicted"/>
<keyword evidence="9" id="KW-1185">Reference proteome</keyword>
<dbReference type="RefSeq" id="XP_033663574.1">
    <property type="nucleotide sequence ID" value="XM_033813818.1"/>
</dbReference>
<dbReference type="InterPro" id="IPR052073">
    <property type="entry name" value="Amide_Lactam_Regulators"/>
</dbReference>
<evidence type="ECO:0000256" key="6">
    <source>
        <dbReference type="ARBA" id="ARBA00023242"/>
    </source>
</evidence>
<sequence length="593" mass="66216">MNRSQRSRTVCYRCHRRKTACDLQLASGPDAKCSACKAVGADCLLRPSNKGRRLHSASGSAPIEQARLAGCERKPFSSLTPAYLGEMSFHTIFTPSTGHLQRDDTVRVGDSSAHALGKENTGFCHEPIDQIPARNRRGNLEVFYEFFYTWCPILDVDLKEESASDAQCIAVDHALALVSGNLRAPLTPHASDSEHYLRARQLFYSCSNMNEIDRIRTCMLFYWWSATPPNMASMDNSFWWTGLAIRMAQQIGLHREPSASDSNAALKRRIWWTLYARDRIISWCQGRPCIIDDDYCDVRSPLTSDFPPSKSHEAEIFVHWLRLTFVVGHVNKTLFRARLAGGSISTPPLAAHLVQWIRSLPIQLSLPLANDQAIPYERDVLLLHLPYLSMISLIYLTPTQSRLPGASVAAVVAAACTARIIDEFLARGHLRFLPGTVGWYIAVAVLSLMPVLSLQHLNSHALAHIRTLLVALEHMASQWHSARGLHTELSKLFEYDSLTALRATQDQTDEASTSPRSAQLSSLRELCAGDGVVWADFFPFVTEKTSPLVAVILLECQHSYPDLWPGNDWPSVFDEFFEEFGTLPSGELHASLG</sequence>
<dbReference type="PROSITE" id="PS50048">
    <property type="entry name" value="ZN2_CY6_FUNGAL_2"/>
    <property type="match status" value="1"/>
</dbReference>
<keyword evidence="4" id="KW-0238">DNA-binding</keyword>
<dbReference type="InterPro" id="IPR001138">
    <property type="entry name" value="Zn2Cys6_DnaBD"/>
</dbReference>
<gene>
    <name evidence="8" type="ORF">M409DRAFT_58097</name>
</gene>
<evidence type="ECO:0000256" key="4">
    <source>
        <dbReference type="ARBA" id="ARBA00023125"/>
    </source>
</evidence>
<dbReference type="OrthoDB" id="1932925at2759"/>
<organism evidence="8 9">
    <name type="scientific">Zasmidium cellare ATCC 36951</name>
    <dbReference type="NCBI Taxonomy" id="1080233"/>
    <lineage>
        <taxon>Eukaryota</taxon>
        <taxon>Fungi</taxon>
        <taxon>Dikarya</taxon>
        <taxon>Ascomycota</taxon>
        <taxon>Pezizomycotina</taxon>
        <taxon>Dothideomycetes</taxon>
        <taxon>Dothideomycetidae</taxon>
        <taxon>Mycosphaerellales</taxon>
        <taxon>Mycosphaerellaceae</taxon>
        <taxon>Zasmidium</taxon>
    </lineage>
</organism>
<dbReference type="InterPro" id="IPR036864">
    <property type="entry name" value="Zn2-C6_fun-type_DNA-bd_sf"/>
</dbReference>
<dbReference type="GO" id="GO:0000981">
    <property type="term" value="F:DNA-binding transcription factor activity, RNA polymerase II-specific"/>
    <property type="evidence" value="ECO:0007669"/>
    <property type="project" value="InterPro"/>
</dbReference>
<evidence type="ECO:0000256" key="2">
    <source>
        <dbReference type="ARBA" id="ARBA00022833"/>
    </source>
</evidence>
<dbReference type="GO" id="GO:0003677">
    <property type="term" value="F:DNA binding"/>
    <property type="evidence" value="ECO:0007669"/>
    <property type="project" value="UniProtKB-KW"/>
</dbReference>
<evidence type="ECO:0000313" key="9">
    <source>
        <dbReference type="Proteomes" id="UP000799537"/>
    </source>
</evidence>
<keyword evidence="3" id="KW-0805">Transcription regulation</keyword>
<protein>
    <recommendedName>
        <fullName evidence="7">Zn(2)-C6 fungal-type domain-containing protein</fullName>
    </recommendedName>
</protein>
<keyword evidence="1" id="KW-0479">Metal-binding</keyword>
<dbReference type="SMART" id="SM00066">
    <property type="entry name" value="GAL4"/>
    <property type="match status" value="1"/>
</dbReference>
<dbReference type="Pfam" id="PF04082">
    <property type="entry name" value="Fungal_trans"/>
    <property type="match status" value="1"/>
</dbReference>
<feature type="domain" description="Zn(2)-C6 fungal-type" evidence="7">
    <location>
        <begin position="10"/>
        <end position="45"/>
    </location>
</feature>
<dbReference type="GO" id="GO:0008270">
    <property type="term" value="F:zinc ion binding"/>
    <property type="evidence" value="ECO:0007669"/>
    <property type="project" value="InterPro"/>
</dbReference>
<evidence type="ECO:0000256" key="5">
    <source>
        <dbReference type="ARBA" id="ARBA00023163"/>
    </source>
</evidence>
<evidence type="ECO:0000259" key="7">
    <source>
        <dbReference type="PROSITE" id="PS50048"/>
    </source>
</evidence>
<accession>A0A6A6C6N1</accession>
<dbReference type="CDD" id="cd12148">
    <property type="entry name" value="fungal_TF_MHR"/>
    <property type="match status" value="1"/>
</dbReference>
<dbReference type="PANTHER" id="PTHR47171">
    <property type="entry name" value="FARA-RELATED"/>
    <property type="match status" value="1"/>
</dbReference>
<dbReference type="GeneID" id="54567090"/>
<dbReference type="SUPFAM" id="SSF57701">
    <property type="entry name" value="Zn2/Cys6 DNA-binding domain"/>
    <property type="match status" value="1"/>
</dbReference>
<dbReference type="CDD" id="cd00067">
    <property type="entry name" value="GAL4"/>
    <property type="match status" value="1"/>
</dbReference>
<evidence type="ECO:0000256" key="3">
    <source>
        <dbReference type="ARBA" id="ARBA00023015"/>
    </source>
</evidence>
<dbReference type="InterPro" id="IPR007219">
    <property type="entry name" value="XnlR_reg_dom"/>
</dbReference>
<dbReference type="AlphaFoldDB" id="A0A6A6C6N1"/>
<dbReference type="GO" id="GO:0006351">
    <property type="term" value="P:DNA-templated transcription"/>
    <property type="evidence" value="ECO:0007669"/>
    <property type="project" value="InterPro"/>
</dbReference>
<keyword evidence="5" id="KW-0804">Transcription</keyword>